<dbReference type="Proteomes" id="UP001219518">
    <property type="component" value="Unassembled WGS sequence"/>
</dbReference>
<dbReference type="AlphaFoldDB" id="A0AAE1HRH4"/>
<organism evidence="2 3">
    <name type="scientific">Frankliniella fusca</name>
    <dbReference type="NCBI Taxonomy" id="407009"/>
    <lineage>
        <taxon>Eukaryota</taxon>
        <taxon>Metazoa</taxon>
        <taxon>Ecdysozoa</taxon>
        <taxon>Arthropoda</taxon>
        <taxon>Hexapoda</taxon>
        <taxon>Insecta</taxon>
        <taxon>Pterygota</taxon>
        <taxon>Neoptera</taxon>
        <taxon>Paraneoptera</taxon>
        <taxon>Thysanoptera</taxon>
        <taxon>Terebrantia</taxon>
        <taxon>Thripoidea</taxon>
        <taxon>Thripidae</taxon>
        <taxon>Frankliniella</taxon>
    </lineage>
</organism>
<reference evidence="2" key="2">
    <citation type="journal article" date="2023" name="BMC Genomics">
        <title>Pest status, molecular evolution, and epigenetic factors derived from the genome assembly of Frankliniella fusca, a thysanopteran phytovirus vector.</title>
        <authorList>
            <person name="Catto M.A."/>
            <person name="Labadie P.E."/>
            <person name="Jacobson A.L."/>
            <person name="Kennedy G.G."/>
            <person name="Srinivasan R."/>
            <person name="Hunt B.G."/>
        </authorList>
    </citation>
    <scope>NUCLEOTIDE SEQUENCE</scope>
    <source>
        <strain evidence="2">PL_HMW_Pooled</strain>
    </source>
</reference>
<feature type="region of interest" description="Disordered" evidence="1">
    <location>
        <begin position="122"/>
        <end position="158"/>
    </location>
</feature>
<gene>
    <name evidence="2" type="ORF">KUF71_014403</name>
</gene>
<feature type="compositionally biased region" description="Low complexity" evidence="1">
    <location>
        <begin position="136"/>
        <end position="145"/>
    </location>
</feature>
<feature type="compositionally biased region" description="Low complexity" evidence="1">
    <location>
        <begin position="357"/>
        <end position="378"/>
    </location>
</feature>
<evidence type="ECO:0000256" key="1">
    <source>
        <dbReference type="SAM" id="MobiDB-lite"/>
    </source>
</evidence>
<proteinExistence type="predicted"/>
<dbReference type="EMBL" id="JAHWGI010001243">
    <property type="protein sequence ID" value="KAK3926154.1"/>
    <property type="molecule type" value="Genomic_DNA"/>
</dbReference>
<accession>A0AAE1HRH4</accession>
<sequence length="566" mass="59113">MRFQCSSATWGRLEGVLEIADRLKYIHLYLIQYQKCHINHAILTEVLRCMLGSVAGGCVTGCGHVRMICKITSHWCSKGLPTATPRHNMPDSAIHAPSCRARHGDGRLQACRRAGAAAAAPGRYQTQWPGRQRQCAGSAGSAGSATPMGGGQASSTPVSSMVMPGVVAAVLAAVLLTEPRHAAGTSTTASTSTAANGTTVSSSSTTTITLSNVTNATATAATSTSTVPPRLLLDDDSDAHHDYIATSRDYILCTGLRCKEGGGGPRPTCGYWEVNKSYFLFDSLCDLLYFSCMTERNYTLVTLTLCTESDQMTTASRQTTRPLKGSTSSFGAPNPSTPSSPSFWTGAQSTTQRPIHASHPAASPTPSSPLSSPAALTFPPLPTHPDWTPVPQHTSPLLPPPPSPPPPPPAPAFSYRVTTIYLAADFSYTPVYSTPALRSIPHVHSTPHPINTTPNPTSCASLSSTASPHTNAPARPATTDYVCFVAVPARDAAIADSPPSHGPPNLYAHKPPNSTAAPASLTTLGTSCSPFPGTISIANALTYDNGSHLSHPNQLATSGVIASVLG</sequence>
<name>A0AAE1HRH4_9NEOP</name>
<evidence type="ECO:0000313" key="3">
    <source>
        <dbReference type="Proteomes" id="UP001219518"/>
    </source>
</evidence>
<feature type="region of interest" description="Disordered" evidence="1">
    <location>
        <begin position="182"/>
        <end position="203"/>
    </location>
</feature>
<protein>
    <submittedName>
        <fullName evidence="2">Filamentous hemagglutinin</fullName>
    </submittedName>
</protein>
<feature type="compositionally biased region" description="Polar residues" evidence="1">
    <location>
        <begin position="337"/>
        <end position="353"/>
    </location>
</feature>
<comment type="caution">
    <text evidence="2">The sequence shown here is derived from an EMBL/GenBank/DDBJ whole genome shotgun (WGS) entry which is preliminary data.</text>
</comment>
<feature type="compositionally biased region" description="Polar residues" evidence="1">
    <location>
        <begin position="312"/>
        <end position="331"/>
    </location>
</feature>
<evidence type="ECO:0000313" key="2">
    <source>
        <dbReference type="EMBL" id="KAK3926154.1"/>
    </source>
</evidence>
<feature type="non-terminal residue" evidence="2">
    <location>
        <position position="1"/>
    </location>
</feature>
<keyword evidence="3" id="KW-1185">Reference proteome</keyword>
<feature type="region of interest" description="Disordered" evidence="1">
    <location>
        <begin position="495"/>
        <end position="514"/>
    </location>
</feature>
<feature type="region of interest" description="Disordered" evidence="1">
    <location>
        <begin position="312"/>
        <end position="411"/>
    </location>
</feature>
<feature type="compositionally biased region" description="Pro residues" evidence="1">
    <location>
        <begin position="397"/>
        <end position="411"/>
    </location>
</feature>
<reference evidence="2" key="1">
    <citation type="submission" date="2021-07" db="EMBL/GenBank/DDBJ databases">
        <authorList>
            <person name="Catto M.A."/>
            <person name="Jacobson A."/>
            <person name="Kennedy G."/>
            <person name="Labadie P."/>
            <person name="Hunt B.G."/>
            <person name="Srinivasan R."/>
        </authorList>
    </citation>
    <scope>NUCLEOTIDE SEQUENCE</scope>
    <source>
        <strain evidence="2">PL_HMW_Pooled</strain>
        <tissue evidence="2">Head</tissue>
    </source>
</reference>